<sequence>MPNSSPAPFWRFMHLNSTPVRGLTNGHDSLEDSLAFGYRTSIGGIGGGLGLYNDISPIKYVKPVEKRETSKIEVVQDENLKEKTVKKEEKAEMKEEDEISEHNKTETKPAKTATTGRLGDLRNVDLTRGFRGFHTVDKEDHLSEKELRNKGDKEKDDKSTRKISK</sequence>
<feature type="region of interest" description="Disordered" evidence="1">
    <location>
        <begin position="85"/>
        <end position="165"/>
    </location>
</feature>
<organism evidence="2 3">
    <name type="scientific">Nadsonia fulvescens var. elongata DSM 6958</name>
    <dbReference type="NCBI Taxonomy" id="857566"/>
    <lineage>
        <taxon>Eukaryota</taxon>
        <taxon>Fungi</taxon>
        <taxon>Dikarya</taxon>
        <taxon>Ascomycota</taxon>
        <taxon>Saccharomycotina</taxon>
        <taxon>Dipodascomycetes</taxon>
        <taxon>Dipodascales</taxon>
        <taxon>Dipodascales incertae sedis</taxon>
        <taxon>Nadsonia</taxon>
    </lineage>
</organism>
<accession>A0A1E3PJR0</accession>
<proteinExistence type="predicted"/>
<keyword evidence="3" id="KW-1185">Reference proteome</keyword>
<dbReference type="Proteomes" id="UP000095009">
    <property type="component" value="Unassembled WGS sequence"/>
</dbReference>
<dbReference type="EMBL" id="KV454409">
    <property type="protein sequence ID" value="ODQ65540.1"/>
    <property type="molecule type" value="Genomic_DNA"/>
</dbReference>
<evidence type="ECO:0000313" key="2">
    <source>
        <dbReference type="EMBL" id="ODQ65540.1"/>
    </source>
</evidence>
<feature type="compositionally biased region" description="Basic and acidic residues" evidence="1">
    <location>
        <begin position="134"/>
        <end position="165"/>
    </location>
</feature>
<evidence type="ECO:0000313" key="3">
    <source>
        <dbReference type="Proteomes" id="UP000095009"/>
    </source>
</evidence>
<name>A0A1E3PJR0_9ASCO</name>
<feature type="compositionally biased region" description="Basic and acidic residues" evidence="1">
    <location>
        <begin position="100"/>
        <end position="109"/>
    </location>
</feature>
<gene>
    <name evidence="2" type="ORF">NADFUDRAFT_82583</name>
</gene>
<reference evidence="2 3" key="1">
    <citation type="journal article" date="2016" name="Proc. Natl. Acad. Sci. U.S.A.">
        <title>Comparative genomics of biotechnologically important yeasts.</title>
        <authorList>
            <person name="Riley R."/>
            <person name="Haridas S."/>
            <person name="Wolfe K.H."/>
            <person name="Lopes M.R."/>
            <person name="Hittinger C.T."/>
            <person name="Goeker M."/>
            <person name="Salamov A.A."/>
            <person name="Wisecaver J.H."/>
            <person name="Long T.M."/>
            <person name="Calvey C.H."/>
            <person name="Aerts A.L."/>
            <person name="Barry K.W."/>
            <person name="Choi C."/>
            <person name="Clum A."/>
            <person name="Coughlan A.Y."/>
            <person name="Deshpande S."/>
            <person name="Douglass A.P."/>
            <person name="Hanson S.J."/>
            <person name="Klenk H.-P."/>
            <person name="LaButti K.M."/>
            <person name="Lapidus A."/>
            <person name="Lindquist E.A."/>
            <person name="Lipzen A.M."/>
            <person name="Meier-Kolthoff J.P."/>
            <person name="Ohm R.A."/>
            <person name="Otillar R.P."/>
            <person name="Pangilinan J.L."/>
            <person name="Peng Y."/>
            <person name="Rokas A."/>
            <person name="Rosa C.A."/>
            <person name="Scheuner C."/>
            <person name="Sibirny A.A."/>
            <person name="Slot J.C."/>
            <person name="Stielow J.B."/>
            <person name="Sun H."/>
            <person name="Kurtzman C.P."/>
            <person name="Blackwell M."/>
            <person name="Grigoriev I.V."/>
            <person name="Jeffries T.W."/>
        </authorList>
    </citation>
    <scope>NUCLEOTIDE SEQUENCE [LARGE SCALE GENOMIC DNA]</scope>
    <source>
        <strain evidence="2 3">DSM 6958</strain>
    </source>
</reference>
<dbReference type="AlphaFoldDB" id="A0A1E3PJR0"/>
<evidence type="ECO:0000256" key="1">
    <source>
        <dbReference type="SAM" id="MobiDB-lite"/>
    </source>
</evidence>
<protein>
    <submittedName>
        <fullName evidence="2">Uncharacterized protein</fullName>
    </submittedName>
</protein>